<dbReference type="AlphaFoldDB" id="A0A0E0MUG2"/>
<reference evidence="2" key="2">
    <citation type="submission" date="2015-06" db="UniProtKB">
        <authorList>
            <consortium name="EnsemblPlants"/>
        </authorList>
    </citation>
    <scope>IDENTIFICATION</scope>
</reference>
<dbReference type="Proteomes" id="UP000008022">
    <property type="component" value="Unassembled WGS sequence"/>
</dbReference>
<dbReference type="EnsemblPlants" id="ORUFI01G11710.1">
    <property type="protein sequence ID" value="ORUFI01G11710.1"/>
    <property type="gene ID" value="ORUFI01G11710"/>
</dbReference>
<keyword evidence="3" id="KW-1185">Reference proteome</keyword>
<dbReference type="Gramene" id="ORUFI01G11710.1">
    <property type="protein sequence ID" value="ORUFI01G11710.1"/>
    <property type="gene ID" value="ORUFI01G11710"/>
</dbReference>
<dbReference type="HOGENOM" id="CLU_1091475_0_0_1"/>
<feature type="region of interest" description="Disordered" evidence="1">
    <location>
        <begin position="1"/>
        <end position="37"/>
    </location>
</feature>
<proteinExistence type="predicted"/>
<organism evidence="2 3">
    <name type="scientific">Oryza rufipogon</name>
    <name type="common">Brownbeard rice</name>
    <name type="synonym">Asian wild rice</name>
    <dbReference type="NCBI Taxonomy" id="4529"/>
    <lineage>
        <taxon>Eukaryota</taxon>
        <taxon>Viridiplantae</taxon>
        <taxon>Streptophyta</taxon>
        <taxon>Embryophyta</taxon>
        <taxon>Tracheophyta</taxon>
        <taxon>Spermatophyta</taxon>
        <taxon>Magnoliopsida</taxon>
        <taxon>Liliopsida</taxon>
        <taxon>Poales</taxon>
        <taxon>Poaceae</taxon>
        <taxon>BOP clade</taxon>
        <taxon>Oryzoideae</taxon>
        <taxon>Oryzeae</taxon>
        <taxon>Oryzinae</taxon>
        <taxon>Oryza</taxon>
    </lineage>
</organism>
<protein>
    <submittedName>
        <fullName evidence="2">Uncharacterized protein</fullName>
    </submittedName>
</protein>
<evidence type="ECO:0000256" key="1">
    <source>
        <dbReference type="SAM" id="MobiDB-lite"/>
    </source>
</evidence>
<accession>A0A0E0MUG2</accession>
<evidence type="ECO:0000313" key="2">
    <source>
        <dbReference type="EnsemblPlants" id="ORUFI01G11710.1"/>
    </source>
</evidence>
<name>A0A0E0MUG2_ORYRU</name>
<evidence type="ECO:0000313" key="3">
    <source>
        <dbReference type="Proteomes" id="UP000008022"/>
    </source>
</evidence>
<sequence>MPEIEMGSRRLESGDGFKWEWKGEGMDKTEREDSAHAREDFCPGREADAVSTLSHLGGRAASRGRHGGLHRRAWTCGGRRLATAGVEQAAALAGSGGARRVAHAVAHMDLGGTEAGAGTRGGRREGSCSRQEQLCAWAVTNLSIKGSRQLTDGTKHRRMMRLLGYGSPVHSPQSESHRARRTHAQATWDCDVHPPLTEKKRPKRRRRIPNPYRFHAALPSAACAGGENCGGDPQFQPRVTAACGCRGVLLEPLYD</sequence>
<reference evidence="3" key="1">
    <citation type="submission" date="2013-06" db="EMBL/GenBank/DDBJ databases">
        <authorList>
            <person name="Zhao Q."/>
        </authorList>
    </citation>
    <scope>NUCLEOTIDE SEQUENCE</scope>
    <source>
        <strain evidence="3">cv. W1943</strain>
    </source>
</reference>